<feature type="chain" id="PRO_5031097743" evidence="1">
    <location>
        <begin position="23"/>
        <end position="52"/>
    </location>
</feature>
<feature type="signal peptide" evidence="1">
    <location>
        <begin position="1"/>
        <end position="22"/>
    </location>
</feature>
<sequence length="52" mass="5480">MRIVTAATAAFALTVFSTAARADSIFTGAMDYESPIAMILHVGARLVGKMFS</sequence>
<dbReference type="Proteomes" id="UP000462435">
    <property type="component" value="Unassembled WGS sequence"/>
</dbReference>
<protein>
    <submittedName>
        <fullName evidence="2">Uncharacterized protein</fullName>
    </submittedName>
</protein>
<comment type="caution">
    <text evidence="2">The sequence shown here is derived from an EMBL/GenBank/DDBJ whole genome shotgun (WGS) entry which is preliminary data.</text>
</comment>
<accession>A0A7V8FVB1</accession>
<reference evidence="3" key="1">
    <citation type="journal article" date="2020" name="MBio">
        <title>Horizontal gene transfer to a defensive symbiont with a reduced genome amongst a multipartite beetle microbiome.</title>
        <authorList>
            <person name="Waterworth S.C."/>
            <person name="Florez L.V."/>
            <person name="Rees E.R."/>
            <person name="Hertweck C."/>
            <person name="Kaltenpoth M."/>
            <person name="Kwan J.C."/>
        </authorList>
    </citation>
    <scope>NUCLEOTIDE SEQUENCE [LARGE SCALE GENOMIC DNA]</scope>
</reference>
<name>A0A7V8FVB1_9BURK</name>
<evidence type="ECO:0000313" key="2">
    <source>
        <dbReference type="EMBL" id="KAF1042167.1"/>
    </source>
</evidence>
<organism evidence="2 3">
    <name type="scientific">Herbaspirillum frisingense</name>
    <dbReference type="NCBI Taxonomy" id="92645"/>
    <lineage>
        <taxon>Bacteria</taxon>
        <taxon>Pseudomonadati</taxon>
        <taxon>Pseudomonadota</taxon>
        <taxon>Betaproteobacteria</taxon>
        <taxon>Burkholderiales</taxon>
        <taxon>Oxalobacteraceae</taxon>
        <taxon>Herbaspirillum</taxon>
    </lineage>
</organism>
<keyword evidence="1" id="KW-0732">Signal</keyword>
<dbReference type="AlphaFoldDB" id="A0A7V8FVB1"/>
<dbReference type="EMBL" id="WNDX01000092">
    <property type="protein sequence ID" value="KAF1042167.1"/>
    <property type="molecule type" value="Genomic_DNA"/>
</dbReference>
<gene>
    <name evidence="2" type="ORF">GAK35_02867</name>
</gene>
<evidence type="ECO:0000256" key="1">
    <source>
        <dbReference type="SAM" id="SignalP"/>
    </source>
</evidence>
<evidence type="ECO:0000313" key="3">
    <source>
        <dbReference type="Proteomes" id="UP000462435"/>
    </source>
</evidence>
<proteinExistence type="predicted"/>